<dbReference type="OMA" id="NETACEL"/>
<feature type="region of interest" description="Disordered" evidence="4">
    <location>
        <begin position="2833"/>
        <end position="2853"/>
    </location>
</feature>
<feature type="coiled-coil region" evidence="3">
    <location>
        <begin position="4275"/>
        <end position="4302"/>
    </location>
</feature>
<dbReference type="InterPro" id="IPR013083">
    <property type="entry name" value="Znf_RING/FYVE/PHD"/>
</dbReference>
<accession>A9UPI7</accession>
<dbReference type="InterPro" id="IPR036465">
    <property type="entry name" value="vWFA_dom_sf"/>
</dbReference>
<keyword evidence="7" id="KW-1185">Reference proteome</keyword>
<dbReference type="CDD" id="cd00198">
    <property type="entry name" value="vWFA"/>
    <property type="match status" value="1"/>
</dbReference>
<evidence type="ECO:0000259" key="5">
    <source>
        <dbReference type="PROSITE" id="PS50234"/>
    </source>
</evidence>
<feature type="compositionally biased region" description="Low complexity" evidence="4">
    <location>
        <begin position="1996"/>
        <end position="2006"/>
    </location>
</feature>
<feature type="compositionally biased region" description="Basic residues" evidence="4">
    <location>
        <begin position="5711"/>
        <end position="5727"/>
    </location>
</feature>
<dbReference type="InterPro" id="IPR027417">
    <property type="entry name" value="P-loop_NTPase"/>
</dbReference>
<feature type="region of interest" description="Disordered" evidence="4">
    <location>
        <begin position="5707"/>
        <end position="5727"/>
    </location>
</feature>
<evidence type="ECO:0000313" key="7">
    <source>
        <dbReference type="Proteomes" id="UP000001357"/>
    </source>
</evidence>
<dbReference type="SUPFAM" id="SSF53300">
    <property type="entry name" value="vWA-like"/>
    <property type="match status" value="2"/>
</dbReference>
<dbReference type="eggNOG" id="KOG1808">
    <property type="taxonomic scope" value="Eukaryota"/>
</dbReference>
<name>A9UPI7_MONBE</name>
<evidence type="ECO:0000256" key="2">
    <source>
        <dbReference type="ARBA" id="ARBA00022840"/>
    </source>
</evidence>
<dbReference type="GO" id="GO:0016887">
    <property type="term" value="F:ATP hydrolysis activity"/>
    <property type="evidence" value="ECO:0000318"/>
    <property type="project" value="GO_Central"/>
</dbReference>
<reference evidence="6 7" key="1">
    <citation type="journal article" date="2008" name="Nature">
        <title>The genome of the choanoflagellate Monosiga brevicollis and the origin of metazoans.</title>
        <authorList>
            <consortium name="JGI Sequencing"/>
            <person name="King N."/>
            <person name="Westbrook M.J."/>
            <person name="Young S.L."/>
            <person name="Kuo A."/>
            <person name="Abedin M."/>
            <person name="Chapman J."/>
            <person name="Fairclough S."/>
            <person name="Hellsten U."/>
            <person name="Isogai Y."/>
            <person name="Letunic I."/>
            <person name="Marr M."/>
            <person name="Pincus D."/>
            <person name="Putnam N."/>
            <person name="Rokas A."/>
            <person name="Wright K.J."/>
            <person name="Zuzow R."/>
            <person name="Dirks W."/>
            <person name="Good M."/>
            <person name="Goodstein D."/>
            <person name="Lemons D."/>
            <person name="Li W."/>
            <person name="Lyons J.B."/>
            <person name="Morris A."/>
            <person name="Nichols S."/>
            <person name="Richter D.J."/>
            <person name="Salamov A."/>
            <person name="Bork P."/>
            <person name="Lim W.A."/>
            <person name="Manning G."/>
            <person name="Miller W.T."/>
            <person name="McGinnis W."/>
            <person name="Shapiro H."/>
            <person name="Tjian R."/>
            <person name="Grigoriev I.V."/>
            <person name="Rokhsar D."/>
        </authorList>
    </citation>
    <scope>NUCLEOTIDE SEQUENCE [LARGE SCALE GENOMIC DNA]</scope>
    <source>
        <strain evidence="7">MX1 / ATCC 50154</strain>
    </source>
</reference>
<dbReference type="GeneID" id="5887623"/>
<sequence length="7261" mass="800910">MPASENPGPPTRPSASGAPADAVNASDAPSLLSEVVGPLVRSYKKSKKDAFQPAIVAQQLAEGANRLAILQAQGAWQDLTDALEKWDEKRTSNLARVVAHFLKSCWQNIETANNSLPASRRAPDLAARILHVIWNLDERRLETKEDQIVSQVDKANLSIMRLISRASLLRGVNLVTTPLSQASSAADLSMDDSMRITWSPLALYEDIPSKLHAPILHRLTNKFAVYQPKTKALEQLEEQVAESSSATEVYGGTATTIELVLERFPEAAQPVADLLASGARSGPSLQSFFSRHLHERKLLHACLQTAVGSEIAAILFQKGWNDRQRWMSFDVALQGVHEGKVEPRAASNFVAVFVSPLERRLHKLAQEERRLETGTETNHDVLTELDNLEEEDIDGDVHHKHEAPSALKLHELEPLDALELGWVKDRWMHQNPPVLCDHWLALFAICCDDETRYLPTYLCQLFQDDAELGPLILTSIAHRLSKLDLRVVHRLLIGVNESASIQYREEMSRLARLVLAHLARPDAHADFAATDLAVTAANYLYQTHNALNLKPEALLALQSCINSVLQQREELSYVHLGILLLAERVEQLDATEAALLKAAIKMSTWSGSDDIPVHKAFLTAIERLGVHGPTRGIADAIQALIAQLLHVEGVNTNHLLWQAMEVLCKANAADIYNALNADPHFLLLLSRLAFEDWAGVRSSTVCSLFSHHLTRKPAAGQSPPQGSPANLVKSIANVQFDDRALLTHAGCLTFEDVVKPLQGLGWNEEEYASYCRRAGVQLEPLERSELTLEHLRQIVFGLAHFRRVLLEGETGTGKTHKTLHCAHIGRQVILRFNGSRNTTVEDLMGRITMNDEGSFVFAPGPALLAFAHGYWFYFDEVNLVPESVVEVLERLYGKDVNIATYTKHFPIEHAPSLTTGAAFPVDTDGCLEMTSRHAKFRIICAQNPAGERYARETHSQSLRSHFHAIEINWGGTEAQRKSEFRALIQPTVQATEHLDLNEKQQFVEELVDYHFFVTNSRDDLQQLELKHGLVSEHPHYMEFTVRELKRAAVAFRDLIQVKGWNDGSRTILLAVVKTLYGARLQSTQAQDHIAPEPFFALLTNSHNAQEPMPEQQEKCDISLHADTVLIGGIPLPRQHQTSDHLRDAAQCEQEQEQAVRLANAAYHVVATELLRPEVWQTFGLYDIGNSSAKQDLILAVKRQLANKATLTCALAHALETSILLKIRHGALRNQLFELVAAAMNDQGDLQLIRCPGLQPLERLSIQALAPITVEDIYPTLRTMAVAIYLDVPILLCGSAAGKLTAVRAMSALLGRDWTQLYLTAQTTVEDLVGLAVPSGDGQEMIWHRGHLVRTLVHGGNLVLNNLLQVPTTVLERMNPVFEGKAKSFVETERGSTSPIASQDMSIHASFIAIVERRTQALTPSFGNRFCQICVRDSPCSDRILRLSMGHALHRSVPSDPDVVQACQELQKMQSKLGLTLHQTVLIAGGALRLSQLSLEGVCPWLPSSALECVQVLEFLLDPGRISEDSPVDVLKPVSAWMDTSLEPSFFVDERETPIVYNNANRVLLAFLAALPSIFEGDQAVGKTATVTALMSRLYGSQELPLRQTNSGNTHAADYMGAWDIQAGTRFFYRPGPLLSALAEGRCFNNDEINLADGATLCQILVPLLDGASVALSDGTKVSAKPGFAFFGCQNPTSFEGRKKIPSKLAARLFTIGFASLSESELTAIARSYNRDASEQLLEALARLQIMLREHPQLRGDPAFTVRDQIRLLKRSEMTASRRAEASHVILATHTAALLAARSRTPDSVFPVVEEAFRLKIANEVVSLKPYWNDLQMGTQTCHFAYEGAELCLPGSVLRLPIEMASVHRERPIHSDYFQLLASVQSRENPLLFGPTSNKSLLIEQLASDLGLPLQVLVICKGTTTEDLLGRTLPSGCADMLEAVMCDLIDTGLFDSDDERRWHRLKELLDSSNLLEEELPEQLIKELSSLSMAASNLSNDATARRSSASSAPSFDGEAELDDLSESNPDSDSDWESSSESNSEPGLDHSPSEPDSEASEALESGGELDATSHLWEAASDSAGSLSSDDQQTRQTLCILRYRVFASLCTELDQALVAWQDQPVRTRQQKLLQCAQQGLAAIKEQNISAASLDSPRFRFVDGPVIHTLRRGGVLHLKYIDEGDSAVIEGLNSLFSRERVLETPAYGPLSMDSDACIVCTVNTTRHIADTTISPALLSRLSPIRIASQTSHSLAPSLTQLVMMGAGLEKAEAENIVDVVFAELHRGGETGHIDSRQARRLVSTFLALHHANNGGWSAATVTKEAVAAICDHKSDDSPHGMSSTAAQLRAHLGEPCDIDPAALDAHVLTDQVALSPSVDGYRAVYQVCIPVGPDATSPPRLPHTPAGNEQTYRLARLLASGQAPLLLGPSGAGKQALMRDLAGFLGYSFEVLTITPGTAPDELFESYEQSNRGGFVKRLGPVLSCPKQRHFLMLRNVHLASADVVARLVHHVENLPPAERLLISASASNVRQVPKALFKAFVPIDIAPALDHCTSTEEIEHLLNALTNYSSDTRASMARSLQAIFALATPDAVKGRRMPAFSFRHVHQLLSLLSSLTLNTAFGTGALNEGTPIVSREHLRMALEMVFASGGLGTALVAPVIAQHFPDITTEQRRQALSEIGIRPDPDSRCLRLGSIFLPKGHGTDNVPSMPRGLSMTADDAMILQDLALAVQSQIGVILSGGAAAGKVLMVKALAHMAQRPLIVDTLTSATEAQDLFGQLHAIPGHLRLAQLIQRFRQRLQQSFVGLLNEHERFSNDVGILQEALRSVQRLESLSKAVADAHAHATPDHQATNSTKAQDAMPEQGRLQVELDVLGQQLLALEHSARADHLMSIVGEMESAVANHTELVFVKVETPLVRAARNGWWVVLKNANFCPADVLAQFACLLEEPRTLPNTVAGNLRDVHPNFRLFFTIDPTRTHGQPVSQEIRQHCIEVVCPGFTWQTTASTSRMPPANHEDGARLSLAVQTNMVAAGLDSPPVAAFLVCLHRECCMNQASQETGLSIRTLFELAHSIATRAKKLQDGCDTAAIVITHVREAYPIPAGEDAAFQFLKRVARKAKAAKPAKSALHAFVRNDEGRAKVWDAMFAAVLSFCEAKFSQTMWQKYAGKAHEVYLPPPTSIGQDATTARQFIANALRGWLGETNLQKVPEMSELLHSKVVPALEQLRAYVRMTKSMQHRELLESLVTCMWNVAHCIQFSTHELSDVRDQLKARHSELEHLHDHALNSSAQVSAAIVNAMLDTVLCMPFSQHESDVTVLDALAQMQTFAPYVEQLQRAISKVNLYVSFGIQCANVGLKIPTFEEDALVDQGQALIKHLIFATRVLKGHRVLALTLSESGIQERCQELREEERLSRECNEDLIQLEGSLQQLLSKIGHCEIRAHLEAVARQQPSCLPLHFVMDQSEMSVIQEQLASFDQLQADLVRVTGNAEEAKRRRDDALQAAHTALDRTLQCYQDVVDEVSQWDDTSSTNVTECLQPGFARVYHMLGLLQEAILGVERAIQELRQDAQDSDKFLAFIQARKRHEQAAQALGLPSTSSVAVLEELLDAVHREAICRSESLCLRASLGYCPTDAGIGEKALLQECIQHVCLRDMQVEYSLFIYELIKRPVPSLRATKGIENLCELLAGVPENAQQIQDQMRALVQVDPGFESDMLHLEQLLKPRQQEDSASTEAHKVFDSVVEDLQKMLRKAPRESPLAKFLEHALKNLKEAKSTDLSPDILLQIQQNAQEYSAIALPDYELPATSKESIEAARDYLLSSFSPTTFEDYEAACFKAHKAAPAPDSPLADWAAWLEQRIAFFQARTAMQSCFERLLQRIQTAPANIVIGCLHVVHEIRSCMAKPRRDVAPALYELDAATKATLLGALPFRSAPDTSEDANADACTTISSLLIELASSEQVFDEAAIRGQRVSDIHKELINFLAADQNSEATQSALQEFVSRHEQLLSSPFKLSFRVYQAVQTWTSLPLPEMSWGAQESDAISTDNETACELRRVMRLGGGVQALVAKLSSISSRTGRGSSMAKRILRALHLQDHSMHAAFELPKFYDHTAVFDACDLLLKLQVASLWPTQTAHSTEPVTSFLWAFLTPSHVESLAPVAEPSPHHAALKEWSPVEKHWCPSASLGDSDEAAEWGTRVFLLLKLWPAYFSACAASGTSSELEQEARLLMLEQLPGLVLKYLQHIVTETAHLFSSDLLTAYGSLDLTSCTLDSPILHQPLSAVQLLNSVNVQLQREKSTLGEKLQNALQEVKDLMRHTGTHIRGGRAEKAREELQQQVRGVVLDGWEYSYAKNEAFAWLKKEEANFDGDVPREVYMYRVVFHVKPSSAASVRESVNVQGIGYSPVHFIIGDERGCHFNLLEYRGPLISITLRHQEDQNIPWWYCNRLYITSSRVAWGPVARNDSWYYLKRKVEQCPRPIALDKQLDELVKQFTSLEDTSLAASKWGENLKQCLSSTHNKQLQGVYAQLEADRFIRQAQLKAELRKPVELEANASAKRLRTHASIVTEWSQKASECLAAPNLARACLEQRRMQSGQGAELVFDCENELPTAQLVFVPELWKVSTVQQLSVRLINNTGSRLRFRLVGSLKNFSHDFAVQVGSIDDGAEEVLNVTFTPQHANLCDEVLQLDWTLDGGAFAEASAEVNSLEEDSDDDLLAEAPAVAFRKGCATVRLLGAAVLPALKVSTQALELPVVRCDAEECAPEPGFIEISSQCQLPLQIAAVLKCEAEEGLFAFGEERTAVSTAPQRLIMAPSEKVRLVITPQISKAWQERGGTMHGELHLYLDPSQKQHFVVVPLSCRILRPRLRLELRSPTGTVIEIATDATTDVECAPFRPWAPQSWQLMVHNDGDLPLRVHQLELSERPGQLRLQAPVKRNVSILPGTHKLTDLKLEVDGWRHFVFPIDQSVNVWTNDPSTPRVDWRMRSKFEGTELTLLSPRENVCKLEVNDALKGFDLELNIKNKGACSAQLLHVSTSPGLQAQLPTSTRTISANQMSKIQLHCRLLQERGGEFDISVVTTAVNKELKLKLRVTLHQPELEKLPEIWSLGALTRSCSPSLALQNIGGSPLVVKIDLCLEACSANARRAHAESEAGDHAIKVTKLGLIKSIRLTNRLEIPPQGSRPLTINLKLPENQKEWEKQLERALDQLPMNMLYQIVLRLTTNEVVANEHGESGPAIYHLALQMAVMPQPSVPRSYTAAIAEGSDNFEDGVLMALSGCNGTVSKEASQALTNAFGFEPQRWSKSTTNNLLAELTEHDLSTDQAILASADAWSPDSVVQGYLLALQLTGAASPHVDRWRERDEELSLPQLKEKIRALVLDDPGQYPLTALALSNTDRRECCLRALQNDVHCPITSIAQVQQALKLDESRWYRFMEKSTEAIIDDLVGFKLSPMWPRILDEAFSKELEADLLVLYCNRKLGVTLTSEEANMLLVAEHENSRESWYEAILCIGGAIVGPESHFSRSVELARRGLKASADDQLESILRALWVGLVGLGAVSSIPAWLEAESSDVVQTVCEFFKVDKPQRTLQDVLVALKDTRFLSGEERDKLKDVLENRNSPTSLAWMLLRLIMQYSKPSTSHDETLLDELFDAAEALLAINEPCHQALAIVVAQISSSRLDEEDGKDIEAAHVEEESLLQAAMPQKAGLRGLMTKAVAAVASAFKGSQPAKKARKGKKNQKKHKKKKIATADRGMAAALHFVIAVRGLDHEELTQQLQPLQAFKVHNTAKELLISLQLLTNDTWEAVTNLTLSTNAIDQAHALACFLQDNIALQCLDDLTRPLSQLVSCDWWPVDDICQATTLMLHDVPTIAILSTFASEVPRQSPHDFSSDELNDLECTICMDIPTDPIDVAGHVFCRKCILKCAHDGLAHPLTGAPLPPEADLAAQPKIASFAKLCQEKQRKVQLAQIFQNGVWPEVQALLCASRWQWPNVPATARHQLPFLQMPDMPHTDASMATPTLHSNWDEPSHDYHPPDSNSNDEKPLLVAWADRAISVLIAPPTQVHLETLREELARTSVSLTPETDLCGPTVPWQSTAGEPLESLSALCQFIECNEQSMQALLHKMDGLVASTLHDRPAQLLWQRLLTYLWNTKTALRLSQLQSKHLRDLLEGLTATRRHEIYHTFLSLAPPMLSENEAQQFARWQNWLALPASRICASEGFAWLDAEASEAELPAFDTPRHPATSIKRAQRQYKQLHDVQNSRLQKLGDEQRAKQELERLAGSRSHARPHTNVAPQDDLAQPVSHATVLESKALRAALSSSARVVEAVSERAATHASTAGPAVDLSKVQHIAFEASLGSEKRAPQRVAVELNGDLLRAAQEQFRRTRGRQVVRAVGLLDPDAKLNVIELADAMDGDDLYQSWIAKLSGLAQDQIFDLTRCITRALQDKPGRSVALELVLVVDNSLSMGGQEGALARFAVGLLLEALRRLEQPTAVLRFAGPGALTLLKGFDVPASWDVIEQVLLRMSFQQTGTAIADAVSSAGRHLRKLRANRADTAVQTEYVQCMMLVSDGISGQARVLESEAESSLTKVLRDVRQQGVHCTCLQVASTSEDSNSMATAFEDRMALQVIEPAVANKLGGMLGQLFAHRIRDHLLRQKVTTQPCPAFPKPRLSSAHTSTNAQLQTTQWLPKFRRNEGDTLVHFEPTQTVQSLRPTPFLTSKELALLEREHIEHRQTVDVDAQALEWWAQARRDLSLPINAIADVLEERLNAKSSVRKRTGFKTGKSIDPQRLMQCKATHWTSQDYWQRYVPEGRPAYKFGLACDMSESTNLDDMHARQAEAVITLLEALTNFGIHDALVYGFGNDDVVLAKEASERLDDKVKSAIVHLLAHAGTAGASRTPLGQAICAGVDMLVQSTLANETGFLFVLGDDGNNWLTPSAKDYAAQHGVQVIRLKLGTSPRHREAEVLNVIEAPSVFELTGGLDALLSQFNANTPISSTQSSHDSVLPPAPDDLFEKVERVLSQPSPMTATLAAQAEANQLTEIHVELTRGADSTFNVDVDLALAMDCTGSMGSWIAAGKSQLAQIVQHVQNQVRERFGELASPRIRVGFVAYRDYSDGPNLVDSIDLTTNVQQVIAKINAQVATGGGDGPEEPATALELIAETFSWRAESMKLLCLVADAPQHGQPFVSSGDSYPAGPPAGFPKHGQSHLTRVQNAMRLLKEKNVRFTFVHINSYTDAFETALAGMYPAEEFRILNLGDKPEALGGSLQEQLSIMLADLG</sequence>
<dbReference type="Gene3D" id="3.40.50.410">
    <property type="entry name" value="von Willebrand factor, type A domain"/>
    <property type="match status" value="2"/>
</dbReference>
<feature type="domain" description="VWFA" evidence="5">
    <location>
        <begin position="6436"/>
        <end position="6625"/>
    </location>
</feature>
<dbReference type="FunFam" id="3.40.50.410:FF:000114">
    <property type="entry name" value="Midasin"/>
    <property type="match status" value="1"/>
</dbReference>
<feature type="region of interest" description="Disordered" evidence="4">
    <location>
        <begin position="1"/>
        <end position="27"/>
    </location>
</feature>
<feature type="domain" description="VWFA" evidence="5">
    <location>
        <begin position="7041"/>
        <end position="7253"/>
    </location>
</feature>
<keyword evidence="1" id="KW-0547">Nucleotide-binding</keyword>
<dbReference type="Gene3D" id="3.40.50.300">
    <property type="entry name" value="P-loop containing nucleotide triphosphate hydrolases"/>
    <property type="match status" value="6"/>
</dbReference>
<dbReference type="PROSITE" id="PS50234">
    <property type="entry name" value="VWFA"/>
    <property type="match status" value="2"/>
</dbReference>
<dbReference type="GO" id="GO:0000027">
    <property type="term" value="P:ribosomal large subunit assembly"/>
    <property type="evidence" value="ECO:0000318"/>
    <property type="project" value="GO_Central"/>
</dbReference>
<dbReference type="KEGG" id="mbr:MONBRDRAFT_4977"/>
<feature type="compositionally biased region" description="Basic and acidic residues" evidence="4">
    <location>
        <begin position="6246"/>
        <end position="6261"/>
    </location>
</feature>
<dbReference type="InterPro" id="IPR002035">
    <property type="entry name" value="VWF_A"/>
</dbReference>
<protein>
    <recommendedName>
        <fullName evidence="5">VWFA domain-containing protein</fullName>
    </recommendedName>
</protein>
<evidence type="ECO:0000256" key="1">
    <source>
        <dbReference type="ARBA" id="ARBA00022741"/>
    </source>
</evidence>
<keyword evidence="2" id="KW-0067">ATP-binding</keyword>
<feature type="region of interest" description="Disordered" evidence="4">
    <location>
        <begin position="1996"/>
        <end position="2061"/>
    </location>
</feature>
<dbReference type="SMART" id="SM00327">
    <property type="entry name" value="VWA"/>
    <property type="match status" value="2"/>
</dbReference>
<dbReference type="GO" id="GO:0005634">
    <property type="term" value="C:nucleus"/>
    <property type="evidence" value="ECO:0000318"/>
    <property type="project" value="GO_Central"/>
</dbReference>
<dbReference type="STRING" id="81824.A9UPI7"/>
<evidence type="ECO:0000256" key="4">
    <source>
        <dbReference type="SAM" id="MobiDB-lite"/>
    </source>
</evidence>
<feature type="region of interest" description="Disordered" evidence="4">
    <location>
        <begin position="5992"/>
        <end position="6020"/>
    </location>
</feature>
<dbReference type="EMBL" id="CH991543">
    <property type="protein sequence ID" value="EDQ92877.1"/>
    <property type="molecule type" value="Genomic_DNA"/>
</dbReference>
<evidence type="ECO:0000256" key="3">
    <source>
        <dbReference type="SAM" id="Coils"/>
    </source>
</evidence>
<dbReference type="RefSeq" id="XP_001742639.1">
    <property type="nucleotide sequence ID" value="XM_001742587.1"/>
</dbReference>
<feature type="coiled-coil region" evidence="3">
    <location>
        <begin position="3465"/>
        <end position="3499"/>
    </location>
</feature>
<dbReference type="PANTHER" id="PTHR48103:SF2">
    <property type="entry name" value="MIDASIN"/>
    <property type="match status" value="1"/>
</dbReference>
<feature type="compositionally biased region" description="Basic and acidic residues" evidence="4">
    <location>
        <begin position="6004"/>
        <end position="6020"/>
    </location>
</feature>
<dbReference type="InterPro" id="IPR011704">
    <property type="entry name" value="ATPase_dyneun-rel_AAA"/>
</dbReference>
<dbReference type="InParanoid" id="A9UPI7"/>
<proteinExistence type="predicted"/>
<keyword evidence="3" id="KW-0175">Coiled coil</keyword>
<dbReference type="PANTHER" id="PTHR48103">
    <property type="entry name" value="MIDASIN-RELATED"/>
    <property type="match status" value="1"/>
</dbReference>
<evidence type="ECO:0000313" key="6">
    <source>
        <dbReference type="EMBL" id="EDQ92877.1"/>
    </source>
</evidence>
<dbReference type="SUPFAM" id="SSF52540">
    <property type="entry name" value="P-loop containing nucleoside triphosphate hydrolases"/>
    <property type="match status" value="4"/>
</dbReference>
<dbReference type="Gene3D" id="3.30.40.10">
    <property type="entry name" value="Zinc/RING finger domain, C3HC4 (zinc finger)"/>
    <property type="match status" value="1"/>
</dbReference>
<gene>
    <name evidence="6" type="ORF">MONBRDRAFT_4977</name>
</gene>
<dbReference type="GO" id="GO:0005524">
    <property type="term" value="F:ATP binding"/>
    <property type="evidence" value="ECO:0007669"/>
    <property type="project" value="UniProtKB-KW"/>
</dbReference>
<dbReference type="Proteomes" id="UP000001357">
    <property type="component" value="Unassembled WGS sequence"/>
</dbReference>
<organism evidence="6 7">
    <name type="scientific">Monosiga brevicollis</name>
    <name type="common">Choanoflagellate</name>
    <dbReference type="NCBI Taxonomy" id="81824"/>
    <lineage>
        <taxon>Eukaryota</taxon>
        <taxon>Choanoflagellata</taxon>
        <taxon>Craspedida</taxon>
        <taxon>Salpingoecidae</taxon>
        <taxon>Monosiga</taxon>
    </lineage>
</organism>
<dbReference type="Pfam" id="PF07728">
    <property type="entry name" value="AAA_5"/>
    <property type="match status" value="3"/>
</dbReference>
<dbReference type="SUPFAM" id="SSF57850">
    <property type="entry name" value="RING/U-box"/>
    <property type="match status" value="1"/>
</dbReference>
<feature type="compositionally biased region" description="Acidic residues" evidence="4">
    <location>
        <begin position="2011"/>
        <end position="2031"/>
    </location>
</feature>
<feature type="region of interest" description="Disordered" evidence="4">
    <location>
        <begin position="6243"/>
        <end position="6276"/>
    </location>
</feature>